<keyword evidence="1" id="KW-0812">Transmembrane</keyword>
<feature type="transmembrane region" description="Helical" evidence="1">
    <location>
        <begin position="63"/>
        <end position="81"/>
    </location>
</feature>
<accession>A0ABR6GYU1</accession>
<keyword evidence="1" id="KW-0472">Membrane</keyword>
<keyword evidence="1" id="KW-1133">Transmembrane helix</keyword>
<evidence type="ECO:0000313" key="2">
    <source>
        <dbReference type="EMBL" id="MBB3197288.1"/>
    </source>
</evidence>
<keyword evidence="3" id="KW-1185">Reference proteome</keyword>
<comment type="caution">
    <text evidence="2">The sequence shown here is derived from an EMBL/GenBank/DDBJ whole genome shotgun (WGS) entry which is preliminary data.</text>
</comment>
<gene>
    <name evidence="2" type="ORF">FHS28_004715</name>
</gene>
<proteinExistence type="predicted"/>
<keyword evidence="2" id="KW-0240">DNA-directed RNA polymerase</keyword>
<name>A0ABR6GYU1_9BURK</name>
<dbReference type="GO" id="GO:0000428">
    <property type="term" value="C:DNA-directed RNA polymerase complex"/>
    <property type="evidence" value="ECO:0007669"/>
    <property type="project" value="UniProtKB-KW"/>
</dbReference>
<sequence length="86" mass="9560">MQALEVCPRCDHDFLGGKAVVSGGMRLGYYRLHDKGPVVRCPHCLHVFKPENLRLFGFLHPDAVCWVVPAILAVCVGIAFVQKNWG</sequence>
<evidence type="ECO:0000256" key="1">
    <source>
        <dbReference type="SAM" id="Phobius"/>
    </source>
</evidence>
<dbReference type="EMBL" id="JACHXO010000011">
    <property type="protein sequence ID" value="MBB3197288.1"/>
    <property type="molecule type" value="Genomic_DNA"/>
</dbReference>
<dbReference type="Proteomes" id="UP000574369">
    <property type="component" value="Unassembled WGS sequence"/>
</dbReference>
<protein>
    <submittedName>
        <fullName evidence="2">DNA-directed RNA polymerase subunit RPC12/RpoP</fullName>
    </submittedName>
</protein>
<reference evidence="2 3" key="1">
    <citation type="submission" date="2020-08" db="EMBL/GenBank/DDBJ databases">
        <title>Genomic Encyclopedia of Type Strains, Phase III (KMG-III): the genomes of soil and plant-associated and newly described type strains.</title>
        <authorList>
            <person name="Whitman W."/>
        </authorList>
    </citation>
    <scope>NUCLEOTIDE SEQUENCE [LARGE SCALE GENOMIC DNA]</scope>
    <source>
        <strain evidence="2 3">CECT 7247</strain>
    </source>
</reference>
<keyword evidence="2" id="KW-0804">Transcription</keyword>
<organism evidence="2 3">
    <name type="scientific">Roseateles terrae</name>
    <dbReference type="NCBI Taxonomy" id="431060"/>
    <lineage>
        <taxon>Bacteria</taxon>
        <taxon>Pseudomonadati</taxon>
        <taxon>Pseudomonadota</taxon>
        <taxon>Betaproteobacteria</taxon>
        <taxon>Burkholderiales</taxon>
        <taxon>Sphaerotilaceae</taxon>
        <taxon>Roseateles</taxon>
    </lineage>
</organism>
<evidence type="ECO:0000313" key="3">
    <source>
        <dbReference type="Proteomes" id="UP000574369"/>
    </source>
</evidence>